<reference evidence="2 3" key="1">
    <citation type="submission" date="2014-04" db="EMBL/GenBank/DDBJ databases">
        <authorList>
            <consortium name="DOE Joint Genome Institute"/>
            <person name="Kuo A."/>
            <person name="Kohler A."/>
            <person name="Costa M.D."/>
            <person name="Nagy L.G."/>
            <person name="Floudas D."/>
            <person name="Copeland A."/>
            <person name="Barry K.W."/>
            <person name="Cichocki N."/>
            <person name="Veneault-Fourrey C."/>
            <person name="LaButti K."/>
            <person name="Lindquist E.A."/>
            <person name="Lipzen A."/>
            <person name="Lundell T."/>
            <person name="Morin E."/>
            <person name="Murat C."/>
            <person name="Sun H."/>
            <person name="Tunlid A."/>
            <person name="Henrissat B."/>
            <person name="Grigoriev I.V."/>
            <person name="Hibbett D.S."/>
            <person name="Martin F."/>
            <person name="Nordberg H.P."/>
            <person name="Cantor M.N."/>
            <person name="Hua S.X."/>
        </authorList>
    </citation>
    <scope>NUCLEOTIDE SEQUENCE [LARGE SCALE GENOMIC DNA]</scope>
    <source>
        <strain evidence="2 3">Marx 270</strain>
    </source>
</reference>
<dbReference type="PROSITE" id="PS50181">
    <property type="entry name" value="FBOX"/>
    <property type="match status" value="1"/>
</dbReference>
<evidence type="ECO:0000313" key="2">
    <source>
        <dbReference type="EMBL" id="KIO00494.1"/>
    </source>
</evidence>
<proteinExistence type="predicted"/>
<gene>
    <name evidence="2" type="ORF">M404DRAFT_29410</name>
</gene>
<feature type="non-terminal residue" evidence="2">
    <location>
        <position position="221"/>
    </location>
</feature>
<dbReference type="InterPro" id="IPR036047">
    <property type="entry name" value="F-box-like_dom_sf"/>
</dbReference>
<evidence type="ECO:0000259" key="1">
    <source>
        <dbReference type="PROSITE" id="PS50181"/>
    </source>
</evidence>
<organism evidence="2 3">
    <name type="scientific">Pisolithus tinctorius Marx 270</name>
    <dbReference type="NCBI Taxonomy" id="870435"/>
    <lineage>
        <taxon>Eukaryota</taxon>
        <taxon>Fungi</taxon>
        <taxon>Dikarya</taxon>
        <taxon>Basidiomycota</taxon>
        <taxon>Agaricomycotina</taxon>
        <taxon>Agaricomycetes</taxon>
        <taxon>Agaricomycetidae</taxon>
        <taxon>Boletales</taxon>
        <taxon>Sclerodermatineae</taxon>
        <taxon>Pisolithaceae</taxon>
        <taxon>Pisolithus</taxon>
    </lineage>
</organism>
<dbReference type="Pfam" id="PF12937">
    <property type="entry name" value="F-box-like"/>
    <property type="match status" value="1"/>
</dbReference>
<evidence type="ECO:0000313" key="3">
    <source>
        <dbReference type="Proteomes" id="UP000054217"/>
    </source>
</evidence>
<accession>A0A0C3NZF3</accession>
<dbReference type="AlphaFoldDB" id="A0A0C3NZF3"/>
<dbReference type="EMBL" id="KN831995">
    <property type="protein sequence ID" value="KIO00494.1"/>
    <property type="molecule type" value="Genomic_DNA"/>
</dbReference>
<sequence>MSLPVELLLDIFQYVADSEAGSHSLVACSHVCRQWQVITTTSPRLWARAINFANDNGEWVAMMIQRSMPHLLDVSWDYALNYSENIFGSIVYRRDVLTAENNVTQAFATPHRVRSVYLHLPLEHMTIMVACIPRFTPNLKTLILVGYNSPEVFARPTIPTLELRAPALRHLHIENFGVHWLLFHPEGFRNLRNFTLCHLPADSRLSLNNLMAFLLDMPLLQ</sequence>
<keyword evidence="3" id="KW-1185">Reference proteome</keyword>
<reference evidence="3" key="2">
    <citation type="submission" date="2015-01" db="EMBL/GenBank/DDBJ databases">
        <title>Evolutionary Origins and Diversification of the Mycorrhizal Mutualists.</title>
        <authorList>
            <consortium name="DOE Joint Genome Institute"/>
            <consortium name="Mycorrhizal Genomics Consortium"/>
            <person name="Kohler A."/>
            <person name="Kuo A."/>
            <person name="Nagy L.G."/>
            <person name="Floudas D."/>
            <person name="Copeland A."/>
            <person name="Barry K.W."/>
            <person name="Cichocki N."/>
            <person name="Veneault-Fourrey C."/>
            <person name="LaButti K."/>
            <person name="Lindquist E.A."/>
            <person name="Lipzen A."/>
            <person name="Lundell T."/>
            <person name="Morin E."/>
            <person name="Murat C."/>
            <person name="Riley R."/>
            <person name="Ohm R."/>
            <person name="Sun H."/>
            <person name="Tunlid A."/>
            <person name="Henrissat B."/>
            <person name="Grigoriev I.V."/>
            <person name="Hibbett D.S."/>
            <person name="Martin F."/>
        </authorList>
    </citation>
    <scope>NUCLEOTIDE SEQUENCE [LARGE SCALE GENOMIC DNA]</scope>
    <source>
        <strain evidence="3">Marx 270</strain>
    </source>
</reference>
<dbReference type="SUPFAM" id="SSF81383">
    <property type="entry name" value="F-box domain"/>
    <property type="match status" value="1"/>
</dbReference>
<name>A0A0C3NZF3_PISTI</name>
<dbReference type="OrthoDB" id="2679914at2759"/>
<dbReference type="InParanoid" id="A0A0C3NZF3"/>
<feature type="domain" description="F-box" evidence="1">
    <location>
        <begin position="1"/>
        <end position="49"/>
    </location>
</feature>
<dbReference type="Proteomes" id="UP000054217">
    <property type="component" value="Unassembled WGS sequence"/>
</dbReference>
<protein>
    <recommendedName>
        <fullName evidence="1">F-box domain-containing protein</fullName>
    </recommendedName>
</protein>
<dbReference type="InterPro" id="IPR001810">
    <property type="entry name" value="F-box_dom"/>
</dbReference>
<dbReference type="Gene3D" id="1.20.1280.50">
    <property type="match status" value="1"/>
</dbReference>
<dbReference type="HOGENOM" id="CLU_1253283_0_0_1"/>